<dbReference type="InterPro" id="IPR031657">
    <property type="entry name" value="REPA_OB_2"/>
</dbReference>
<dbReference type="SUPFAM" id="SSF50249">
    <property type="entry name" value="Nucleic acid-binding proteins"/>
    <property type="match status" value="1"/>
</dbReference>
<evidence type="ECO:0000256" key="1">
    <source>
        <dbReference type="ARBA" id="ARBA00023125"/>
    </source>
</evidence>
<feature type="domain" description="Replication protein A OB" evidence="3">
    <location>
        <begin position="126"/>
        <end position="190"/>
    </location>
</feature>
<comment type="caution">
    <text evidence="4">The sequence shown here is derived from an EMBL/GenBank/DDBJ whole genome shotgun (WGS) entry which is preliminary data.</text>
</comment>
<dbReference type="STRING" id="35608.A0A2U1LKP3"/>
<proteinExistence type="predicted"/>
<dbReference type="PANTHER" id="PTHR47165">
    <property type="entry name" value="OS03G0429900 PROTEIN"/>
    <property type="match status" value="1"/>
</dbReference>
<dbReference type="Gene3D" id="2.40.50.140">
    <property type="entry name" value="Nucleic acid-binding proteins"/>
    <property type="match status" value="1"/>
</dbReference>
<keyword evidence="5" id="KW-1185">Reference proteome</keyword>
<name>A0A2U1LKP3_ARTAN</name>
<reference evidence="4 5" key="1">
    <citation type="journal article" date="2018" name="Mol. Plant">
        <title>The genome of Artemisia annua provides insight into the evolution of Asteraceae family and artemisinin biosynthesis.</title>
        <authorList>
            <person name="Shen Q."/>
            <person name="Zhang L."/>
            <person name="Liao Z."/>
            <person name="Wang S."/>
            <person name="Yan T."/>
            <person name="Shi P."/>
            <person name="Liu M."/>
            <person name="Fu X."/>
            <person name="Pan Q."/>
            <person name="Wang Y."/>
            <person name="Lv Z."/>
            <person name="Lu X."/>
            <person name="Zhang F."/>
            <person name="Jiang W."/>
            <person name="Ma Y."/>
            <person name="Chen M."/>
            <person name="Hao X."/>
            <person name="Li L."/>
            <person name="Tang Y."/>
            <person name="Lv G."/>
            <person name="Zhou Y."/>
            <person name="Sun X."/>
            <person name="Brodelius P.E."/>
            <person name="Rose J.K.C."/>
            <person name="Tang K."/>
        </authorList>
    </citation>
    <scope>NUCLEOTIDE SEQUENCE [LARGE SCALE GENOMIC DNA]</scope>
    <source>
        <strain evidence="5">cv. Huhao1</strain>
        <tissue evidence="4">Leaf</tissue>
    </source>
</reference>
<dbReference type="Proteomes" id="UP000245207">
    <property type="component" value="Unassembled WGS sequence"/>
</dbReference>
<dbReference type="OrthoDB" id="1751331at2759"/>
<evidence type="ECO:0000313" key="5">
    <source>
        <dbReference type="Proteomes" id="UP000245207"/>
    </source>
</evidence>
<keyword evidence="1" id="KW-0238">DNA-binding</keyword>
<dbReference type="InterPro" id="IPR012340">
    <property type="entry name" value="NA-bd_OB-fold"/>
</dbReference>
<evidence type="ECO:0000256" key="2">
    <source>
        <dbReference type="SAM" id="MobiDB-lite"/>
    </source>
</evidence>
<dbReference type="Pfam" id="PF16900">
    <property type="entry name" value="REPA_OB_2"/>
    <property type="match status" value="1"/>
</dbReference>
<dbReference type="EMBL" id="PKPP01008869">
    <property type="protein sequence ID" value="PWA49562.1"/>
    <property type="molecule type" value="Genomic_DNA"/>
</dbReference>
<sequence>MATTEIEVAKQSWDTGKAIKIGFKEHARPKYNKFVLHPFGQKGKRTIVGHEAVRRQASNKLMLPNLGFGCKKTDKWQRNLDNNMTLLFGRYTQVTFIEDNGFPLHYFNFASYNEVGHRADARDSILTDYIGIICNIGNIREFGDTTTNRISRRTIEIQNLNGNSITFTLWNEIATRFEINTCMDIEQPVIIAVSSCWAKWYAEFIGPTPPLMLPSSEPQNTERERSHAIKRANGNES</sequence>
<protein>
    <submittedName>
        <fullName evidence="4">Nucleic acid-binding, OB-fold protein</fullName>
    </submittedName>
</protein>
<evidence type="ECO:0000313" key="4">
    <source>
        <dbReference type="EMBL" id="PWA49562.1"/>
    </source>
</evidence>
<accession>A0A2U1LKP3</accession>
<dbReference type="PANTHER" id="PTHR47165:SF4">
    <property type="entry name" value="OS03G0429900 PROTEIN"/>
    <property type="match status" value="1"/>
</dbReference>
<evidence type="ECO:0000259" key="3">
    <source>
        <dbReference type="Pfam" id="PF16900"/>
    </source>
</evidence>
<organism evidence="4 5">
    <name type="scientific">Artemisia annua</name>
    <name type="common">Sweet wormwood</name>
    <dbReference type="NCBI Taxonomy" id="35608"/>
    <lineage>
        <taxon>Eukaryota</taxon>
        <taxon>Viridiplantae</taxon>
        <taxon>Streptophyta</taxon>
        <taxon>Embryophyta</taxon>
        <taxon>Tracheophyta</taxon>
        <taxon>Spermatophyta</taxon>
        <taxon>Magnoliopsida</taxon>
        <taxon>eudicotyledons</taxon>
        <taxon>Gunneridae</taxon>
        <taxon>Pentapetalae</taxon>
        <taxon>asterids</taxon>
        <taxon>campanulids</taxon>
        <taxon>Asterales</taxon>
        <taxon>Asteraceae</taxon>
        <taxon>Asteroideae</taxon>
        <taxon>Anthemideae</taxon>
        <taxon>Artemisiinae</taxon>
        <taxon>Artemisia</taxon>
    </lineage>
</organism>
<dbReference type="AlphaFoldDB" id="A0A2U1LKP3"/>
<feature type="region of interest" description="Disordered" evidence="2">
    <location>
        <begin position="211"/>
        <end position="237"/>
    </location>
</feature>
<dbReference type="GO" id="GO:0003677">
    <property type="term" value="F:DNA binding"/>
    <property type="evidence" value="ECO:0007669"/>
    <property type="project" value="UniProtKB-KW"/>
</dbReference>
<gene>
    <name evidence="4" type="ORF">CTI12_AA478140</name>
</gene>